<dbReference type="PANTHER" id="PTHR43300:SF7">
    <property type="entry name" value="UDP-N-ACETYLBACILLOSAMINE N-ACETYLTRANSFERASE"/>
    <property type="match status" value="1"/>
</dbReference>
<reference evidence="4" key="1">
    <citation type="submission" date="2020-01" db="EMBL/GenBank/DDBJ databases">
        <title>Sphingomonas sp. strain CSW-10.</title>
        <authorList>
            <person name="Chen W.-M."/>
        </authorList>
    </citation>
    <scope>NUCLEOTIDE SEQUENCE [LARGE SCALE GENOMIC DNA]</scope>
    <source>
        <strain evidence="4">NST-5</strain>
    </source>
</reference>
<sequence length="213" mass="23102">MKSKCIIVGAGTYGQVYAEYLKDFYDIIGYIDDNETLLNSSIKNIKVIGNRDFLLNKVDKAVSVFVPIGNNVLRVEILKELKQAGFKTPSFIHPQTVIHKSVKIGDAVYILPGTYIMPDTVIENSVMISMGVNIAHHTNIATGCFFSQGTNIGASIEIKEYAYHGIASTVMTGVKTIGKNALIGAGTVIIRDVPDFAVVVGNPGKIIKYNSES</sequence>
<dbReference type="Gene3D" id="2.160.10.10">
    <property type="entry name" value="Hexapeptide repeat proteins"/>
    <property type="match status" value="1"/>
</dbReference>
<feature type="domain" description="PglD N-terminal" evidence="2">
    <location>
        <begin position="5"/>
        <end position="81"/>
    </location>
</feature>
<comment type="caution">
    <text evidence="3">The sequence shown here is derived from an EMBL/GenBank/DDBJ whole genome shotgun (WGS) entry which is preliminary data.</text>
</comment>
<dbReference type="InterPro" id="IPR020019">
    <property type="entry name" value="AcTrfase_PglD-like"/>
</dbReference>
<dbReference type="InterPro" id="IPR011004">
    <property type="entry name" value="Trimer_LpxA-like_sf"/>
</dbReference>
<comment type="similarity">
    <text evidence="1">Belongs to the transferase hexapeptide repeat family.</text>
</comment>
<dbReference type="SUPFAM" id="SSF51161">
    <property type="entry name" value="Trimeric LpxA-like enzymes"/>
    <property type="match status" value="1"/>
</dbReference>
<evidence type="ECO:0000313" key="3">
    <source>
        <dbReference type="EMBL" id="NBL64822.1"/>
    </source>
</evidence>
<gene>
    <name evidence="3" type="ORF">GV828_06365</name>
</gene>
<dbReference type="InterPro" id="IPR041561">
    <property type="entry name" value="PglD_N"/>
</dbReference>
<evidence type="ECO:0000259" key="2">
    <source>
        <dbReference type="Pfam" id="PF17836"/>
    </source>
</evidence>
<dbReference type="PANTHER" id="PTHR43300">
    <property type="entry name" value="ACETYLTRANSFERASE"/>
    <property type="match status" value="1"/>
</dbReference>
<accession>A0ABW9Z8B9</accession>
<organism evidence="3 4">
    <name type="scientific">Flavobacterium ichthyis</name>
    <dbReference type="NCBI Taxonomy" id="2698827"/>
    <lineage>
        <taxon>Bacteria</taxon>
        <taxon>Pseudomonadati</taxon>
        <taxon>Bacteroidota</taxon>
        <taxon>Flavobacteriia</taxon>
        <taxon>Flavobacteriales</taxon>
        <taxon>Flavobacteriaceae</taxon>
        <taxon>Flavobacterium</taxon>
    </lineage>
</organism>
<protein>
    <submittedName>
        <fullName evidence="3">Sialic acid O-acetyltransferase</fullName>
    </submittedName>
</protein>
<dbReference type="Gene3D" id="3.40.50.20">
    <property type="match status" value="1"/>
</dbReference>
<name>A0ABW9Z8B9_9FLAO</name>
<dbReference type="EMBL" id="JAABLM010000006">
    <property type="protein sequence ID" value="NBL64822.1"/>
    <property type="molecule type" value="Genomic_DNA"/>
</dbReference>
<dbReference type="Proteomes" id="UP000798602">
    <property type="component" value="Unassembled WGS sequence"/>
</dbReference>
<dbReference type="CDD" id="cd03360">
    <property type="entry name" value="LbH_AT_putative"/>
    <property type="match status" value="1"/>
</dbReference>
<dbReference type="RefSeq" id="WP_166536650.1">
    <property type="nucleotide sequence ID" value="NZ_JAABLM010000006.1"/>
</dbReference>
<dbReference type="Pfam" id="PF17836">
    <property type="entry name" value="PglD_N"/>
    <property type="match status" value="1"/>
</dbReference>
<proteinExistence type="inferred from homology"/>
<dbReference type="InterPro" id="IPR050179">
    <property type="entry name" value="Trans_hexapeptide_repeat"/>
</dbReference>
<keyword evidence="4" id="KW-1185">Reference proteome</keyword>
<evidence type="ECO:0000256" key="1">
    <source>
        <dbReference type="ARBA" id="ARBA00007274"/>
    </source>
</evidence>
<evidence type="ECO:0000313" key="4">
    <source>
        <dbReference type="Proteomes" id="UP000798602"/>
    </source>
</evidence>